<keyword evidence="4 8" id="KW-0812">Transmembrane</keyword>
<comment type="subcellular location">
    <subcellularLocation>
        <location evidence="1">Endomembrane system</location>
        <topology evidence="1">Multi-pass membrane protein</topology>
    </subcellularLocation>
</comment>
<dbReference type="RefSeq" id="XP_070864313.1">
    <property type="nucleotide sequence ID" value="XM_071013424.1"/>
</dbReference>
<feature type="transmembrane region" description="Helical" evidence="8">
    <location>
        <begin position="190"/>
        <end position="210"/>
    </location>
</feature>
<dbReference type="InterPro" id="IPR011701">
    <property type="entry name" value="MFS"/>
</dbReference>
<feature type="domain" description="Major facilitator superfamily (MFS) profile" evidence="9">
    <location>
        <begin position="66"/>
        <end position="452"/>
    </location>
</feature>
<feature type="compositionally biased region" description="Polar residues" evidence="7">
    <location>
        <begin position="1"/>
        <end position="10"/>
    </location>
</feature>
<keyword evidence="6 8" id="KW-0472">Membrane</keyword>
<keyword evidence="3" id="KW-0813">Transport</keyword>
<keyword evidence="11" id="KW-1185">Reference proteome</keyword>
<evidence type="ECO:0000256" key="4">
    <source>
        <dbReference type="ARBA" id="ARBA00022692"/>
    </source>
</evidence>
<dbReference type="Gene3D" id="1.20.1250.20">
    <property type="entry name" value="MFS general substrate transporter like domains"/>
    <property type="match status" value="2"/>
</dbReference>
<evidence type="ECO:0000256" key="6">
    <source>
        <dbReference type="ARBA" id="ARBA00023136"/>
    </source>
</evidence>
<name>A0ABR4D5E4_9PEZI</name>
<reference evidence="10 11" key="1">
    <citation type="journal article" date="2024" name="Commun. Biol.">
        <title>Comparative genomic analysis of thermophilic fungi reveals convergent evolutionary adaptations and gene losses.</title>
        <authorList>
            <person name="Steindorff A.S."/>
            <person name="Aguilar-Pontes M.V."/>
            <person name="Robinson A.J."/>
            <person name="Andreopoulos B."/>
            <person name="LaButti K."/>
            <person name="Kuo A."/>
            <person name="Mondo S."/>
            <person name="Riley R."/>
            <person name="Otillar R."/>
            <person name="Haridas S."/>
            <person name="Lipzen A."/>
            <person name="Grimwood J."/>
            <person name="Schmutz J."/>
            <person name="Clum A."/>
            <person name="Reid I.D."/>
            <person name="Moisan M.C."/>
            <person name="Butler G."/>
            <person name="Nguyen T.T.M."/>
            <person name="Dewar K."/>
            <person name="Conant G."/>
            <person name="Drula E."/>
            <person name="Henrissat B."/>
            <person name="Hansel C."/>
            <person name="Singer S."/>
            <person name="Hutchinson M.I."/>
            <person name="de Vries R.P."/>
            <person name="Natvig D.O."/>
            <person name="Powell A.J."/>
            <person name="Tsang A."/>
            <person name="Grigoriev I.V."/>
        </authorList>
    </citation>
    <scope>NUCLEOTIDE SEQUENCE [LARGE SCALE GENOMIC DNA]</scope>
    <source>
        <strain evidence="10 11">ATCC 22073</strain>
    </source>
</reference>
<proteinExistence type="inferred from homology"/>
<comment type="similarity">
    <text evidence="2">Belongs to the major facilitator superfamily.</text>
</comment>
<evidence type="ECO:0000256" key="3">
    <source>
        <dbReference type="ARBA" id="ARBA00022448"/>
    </source>
</evidence>
<feature type="transmembrane region" description="Helical" evidence="8">
    <location>
        <begin position="397"/>
        <end position="419"/>
    </location>
</feature>
<protein>
    <recommendedName>
        <fullName evidence="9">Major facilitator superfamily (MFS) profile domain-containing protein</fullName>
    </recommendedName>
</protein>
<dbReference type="InterPro" id="IPR051788">
    <property type="entry name" value="MFS_Transporter"/>
</dbReference>
<dbReference type="InterPro" id="IPR020846">
    <property type="entry name" value="MFS_dom"/>
</dbReference>
<accession>A0ABR4D5E4</accession>
<comment type="caution">
    <text evidence="10">The sequence shown here is derived from an EMBL/GenBank/DDBJ whole genome shotgun (WGS) entry which is preliminary data.</text>
</comment>
<dbReference type="PROSITE" id="PS50850">
    <property type="entry name" value="MFS"/>
    <property type="match status" value="1"/>
</dbReference>
<keyword evidence="5 8" id="KW-1133">Transmembrane helix</keyword>
<feature type="transmembrane region" description="Helical" evidence="8">
    <location>
        <begin position="64"/>
        <end position="91"/>
    </location>
</feature>
<evidence type="ECO:0000256" key="1">
    <source>
        <dbReference type="ARBA" id="ARBA00004127"/>
    </source>
</evidence>
<feature type="compositionally biased region" description="Basic and acidic residues" evidence="7">
    <location>
        <begin position="16"/>
        <end position="29"/>
    </location>
</feature>
<dbReference type="PANTHER" id="PTHR23514">
    <property type="entry name" value="BYPASS OF STOP CODON PROTEIN 6"/>
    <property type="match status" value="1"/>
</dbReference>
<feature type="region of interest" description="Disordered" evidence="7">
    <location>
        <begin position="1"/>
        <end position="55"/>
    </location>
</feature>
<dbReference type="Pfam" id="PF07690">
    <property type="entry name" value="MFS_1"/>
    <property type="match status" value="1"/>
</dbReference>
<dbReference type="InterPro" id="IPR036259">
    <property type="entry name" value="MFS_trans_sf"/>
</dbReference>
<evidence type="ECO:0000256" key="8">
    <source>
        <dbReference type="SAM" id="Phobius"/>
    </source>
</evidence>
<feature type="transmembrane region" description="Helical" evidence="8">
    <location>
        <begin position="216"/>
        <end position="240"/>
    </location>
</feature>
<feature type="transmembrane region" description="Helical" evidence="8">
    <location>
        <begin position="97"/>
        <end position="119"/>
    </location>
</feature>
<evidence type="ECO:0000313" key="10">
    <source>
        <dbReference type="EMBL" id="KAL2265586.1"/>
    </source>
</evidence>
<feature type="transmembrane region" description="Helical" evidence="8">
    <location>
        <begin position="307"/>
        <end position="327"/>
    </location>
</feature>
<evidence type="ECO:0000256" key="2">
    <source>
        <dbReference type="ARBA" id="ARBA00008335"/>
    </source>
</evidence>
<dbReference type="Proteomes" id="UP001600064">
    <property type="component" value="Unassembled WGS sequence"/>
</dbReference>
<feature type="transmembrane region" description="Helical" evidence="8">
    <location>
        <begin position="431"/>
        <end position="450"/>
    </location>
</feature>
<evidence type="ECO:0000256" key="5">
    <source>
        <dbReference type="ARBA" id="ARBA00022989"/>
    </source>
</evidence>
<feature type="transmembrane region" description="Helical" evidence="8">
    <location>
        <begin position="363"/>
        <end position="385"/>
    </location>
</feature>
<organism evidence="10 11">
    <name type="scientific">Remersonia thermophila</name>
    <dbReference type="NCBI Taxonomy" id="72144"/>
    <lineage>
        <taxon>Eukaryota</taxon>
        <taxon>Fungi</taxon>
        <taxon>Dikarya</taxon>
        <taxon>Ascomycota</taxon>
        <taxon>Pezizomycotina</taxon>
        <taxon>Sordariomycetes</taxon>
        <taxon>Sordariomycetidae</taxon>
        <taxon>Sordariales</taxon>
        <taxon>Sordariales incertae sedis</taxon>
        <taxon>Remersonia</taxon>
    </lineage>
</organism>
<evidence type="ECO:0000313" key="11">
    <source>
        <dbReference type="Proteomes" id="UP001600064"/>
    </source>
</evidence>
<sequence length="497" mass="53172">MAQNSDSAADSTVEAVCHKGGGDPEKVEVNRSTAEEELGTPSSTTTTPSPSPELPRWNESAVSILRFVGTLYTFFLMGMTDAAIGALLPYIESYYSLTYTVVSLIFLSPFAGYILAALLNNRVHHRFGQRGIAIIAPVCRLAGMLPLVFHPPYPVLPVVLVLLGFGNGIEDSAWNAWIGNMHRANELLGVLHGWYGLGATIGPLVATAMVTKGQLAWYTFYYLMLGLDALAIPLLVPAFWRATAQVHREAMTLAAADGGKGATTRAALRLPVVWLLAIFLLGAVGAEVSLSGWITTFMLRVRHAEPFLAGLVSTFFWLGLTAGRVMLGFVTGRIGEKMALTAYLLLSVALEVLYWVVPNIAASAVFVTFVGFFMGPLFPAAIVVATKLLPRDYHVSAIGFAAAFGGGGAAAVPFAVGAIAEKKGVEVLQPIVLALLIVLTLVWLMLPGGLRRGGLEKARENNESVGEWLMWGVRLVTGKRRGQPKSGSRDQIDTSAS</sequence>
<evidence type="ECO:0000259" key="9">
    <source>
        <dbReference type="PROSITE" id="PS50850"/>
    </source>
</evidence>
<gene>
    <name evidence="10" type="ORF">VTJ83DRAFT_6686</name>
</gene>
<dbReference type="PANTHER" id="PTHR23514:SF3">
    <property type="entry name" value="BYPASS OF STOP CODON PROTEIN 6"/>
    <property type="match status" value="1"/>
</dbReference>
<feature type="transmembrane region" description="Helical" evidence="8">
    <location>
        <begin position="339"/>
        <end position="357"/>
    </location>
</feature>
<dbReference type="SUPFAM" id="SSF103473">
    <property type="entry name" value="MFS general substrate transporter"/>
    <property type="match status" value="1"/>
</dbReference>
<dbReference type="EMBL" id="JAZGUE010000006">
    <property type="protein sequence ID" value="KAL2265586.1"/>
    <property type="molecule type" value="Genomic_DNA"/>
</dbReference>
<evidence type="ECO:0000256" key="7">
    <source>
        <dbReference type="SAM" id="MobiDB-lite"/>
    </source>
</evidence>
<feature type="transmembrane region" description="Helical" evidence="8">
    <location>
        <begin position="131"/>
        <end position="149"/>
    </location>
</feature>
<feature type="transmembrane region" description="Helical" evidence="8">
    <location>
        <begin position="272"/>
        <end position="295"/>
    </location>
</feature>
<dbReference type="GeneID" id="98128068"/>